<proteinExistence type="predicted"/>
<comment type="caution">
    <text evidence="2">The sequence shown here is derived from an EMBL/GenBank/DDBJ whole genome shotgun (WGS) entry which is preliminary data.</text>
</comment>
<feature type="region of interest" description="Disordered" evidence="1">
    <location>
        <begin position="25"/>
        <end position="44"/>
    </location>
</feature>
<evidence type="ECO:0000256" key="1">
    <source>
        <dbReference type="SAM" id="MobiDB-lite"/>
    </source>
</evidence>
<reference evidence="2" key="1">
    <citation type="submission" date="2020-05" db="EMBL/GenBank/DDBJ databases">
        <title>Mycena genomes resolve the evolution of fungal bioluminescence.</title>
        <authorList>
            <person name="Tsai I.J."/>
        </authorList>
    </citation>
    <scope>NUCLEOTIDE SEQUENCE</scope>
    <source>
        <strain evidence="2">160909Yilan</strain>
    </source>
</reference>
<protein>
    <submittedName>
        <fullName evidence="2">Uncharacterized protein</fullName>
    </submittedName>
</protein>
<dbReference type="EMBL" id="JACAZH010000006">
    <property type="protein sequence ID" value="KAF7367126.1"/>
    <property type="molecule type" value="Genomic_DNA"/>
</dbReference>
<evidence type="ECO:0000313" key="3">
    <source>
        <dbReference type="Proteomes" id="UP000623467"/>
    </source>
</evidence>
<evidence type="ECO:0000313" key="2">
    <source>
        <dbReference type="EMBL" id="KAF7367126.1"/>
    </source>
</evidence>
<gene>
    <name evidence="2" type="ORF">MSAN_00972300</name>
</gene>
<organism evidence="2 3">
    <name type="scientific">Mycena sanguinolenta</name>
    <dbReference type="NCBI Taxonomy" id="230812"/>
    <lineage>
        <taxon>Eukaryota</taxon>
        <taxon>Fungi</taxon>
        <taxon>Dikarya</taxon>
        <taxon>Basidiomycota</taxon>
        <taxon>Agaricomycotina</taxon>
        <taxon>Agaricomycetes</taxon>
        <taxon>Agaricomycetidae</taxon>
        <taxon>Agaricales</taxon>
        <taxon>Marasmiineae</taxon>
        <taxon>Mycenaceae</taxon>
        <taxon>Mycena</taxon>
    </lineage>
</organism>
<dbReference type="AlphaFoldDB" id="A0A8H6YYH0"/>
<dbReference type="Proteomes" id="UP000623467">
    <property type="component" value="Unassembled WGS sequence"/>
</dbReference>
<accession>A0A8H6YYH0</accession>
<sequence>MTLLSRLLAKLGNIHRASRANIAACNSPYPDDDGAPPDNSEERRSVAMLSLRPDSVIAVDSSIAASDGYNNDSGLGHRAASEGPQSLRILVKIDGTGNTVGNMLCLAGNHADTVNNYYTADCQVSDPNIQGLRLLTENQPKLLRITCVAIAFQVAPSIAEISRVLELPEDEVRQSIEAIANHLHAPIIFAGNIKFPAAFISALYRSCLQIMGAAHGDIARWCLQGAMSDPGYPRHINYAILYWAWHVSQATPSIKLTTALGKLPFVSCTVKQTQLRDVIHWLKSCNLPEAAPLVGQYEARLTSLAEPPQR</sequence>
<keyword evidence="3" id="KW-1185">Reference proteome</keyword>
<name>A0A8H6YYH0_9AGAR</name>